<dbReference type="InterPro" id="IPR036271">
    <property type="entry name" value="Tet_transcr_reg_TetR-rel_C_sf"/>
</dbReference>
<evidence type="ECO:0000313" key="5">
    <source>
        <dbReference type="Proteomes" id="UP000567922"/>
    </source>
</evidence>
<dbReference type="InterPro" id="IPR009057">
    <property type="entry name" value="Homeodomain-like_sf"/>
</dbReference>
<feature type="domain" description="HTH tetR-type" evidence="3">
    <location>
        <begin position="24"/>
        <end position="83"/>
    </location>
</feature>
<name>A0A839RS58_9ACTN</name>
<dbReference type="InterPro" id="IPR001647">
    <property type="entry name" value="HTH_TetR"/>
</dbReference>
<organism evidence="4 5">
    <name type="scientific">Hoyosella altamirensis</name>
    <dbReference type="NCBI Taxonomy" id="616997"/>
    <lineage>
        <taxon>Bacteria</taxon>
        <taxon>Bacillati</taxon>
        <taxon>Actinomycetota</taxon>
        <taxon>Actinomycetes</taxon>
        <taxon>Mycobacteriales</taxon>
        <taxon>Hoyosellaceae</taxon>
        <taxon>Hoyosella</taxon>
    </lineage>
</organism>
<evidence type="ECO:0000256" key="1">
    <source>
        <dbReference type="ARBA" id="ARBA00023125"/>
    </source>
</evidence>
<dbReference type="RefSeq" id="WP_064438310.1">
    <property type="nucleotide sequence ID" value="NZ_BDDI01000001.1"/>
</dbReference>
<dbReference type="SUPFAM" id="SSF48498">
    <property type="entry name" value="Tetracyclin repressor-like, C-terminal domain"/>
    <property type="match status" value="1"/>
</dbReference>
<dbReference type="Gene3D" id="1.10.357.10">
    <property type="entry name" value="Tetracycline Repressor, domain 2"/>
    <property type="match status" value="1"/>
</dbReference>
<evidence type="ECO:0000259" key="3">
    <source>
        <dbReference type="PROSITE" id="PS50977"/>
    </source>
</evidence>
<accession>A0A839RS58</accession>
<feature type="DNA-binding region" description="H-T-H motif" evidence="2">
    <location>
        <begin position="46"/>
        <end position="65"/>
    </location>
</feature>
<evidence type="ECO:0000256" key="2">
    <source>
        <dbReference type="PROSITE-ProRule" id="PRU00335"/>
    </source>
</evidence>
<dbReference type="PANTHER" id="PTHR30055:SF160">
    <property type="entry name" value="TRANSCRIPTIONAL REGULATORY PROTEIN (PROBABLY ASNC-FAMILY)-RELATED"/>
    <property type="match status" value="1"/>
</dbReference>
<sequence>MSQKPAKDPASEDRRAVRWEAHKERRRLRILEGAVAAVEELGPDVGVSEIAKRSGVTRAVIYRFFRDRADLDFQIRTHIADEVVAGLMPTFTLDDTAERLIRRAIHTYIEWTKRHPNLHQFVGRRSSRDGSRGPDVATGAKTAMALQVSQMFTTALAIADRQTDVAEPLAFALVGLVDSTVNRWRRQKGKGMTAERLETLLAQWIWQLIAINMEGVGVTIAPDVPVAEAISQLSESA</sequence>
<dbReference type="Proteomes" id="UP000567922">
    <property type="component" value="Unassembled WGS sequence"/>
</dbReference>
<proteinExistence type="predicted"/>
<dbReference type="AlphaFoldDB" id="A0A839RS58"/>
<keyword evidence="5" id="KW-1185">Reference proteome</keyword>
<dbReference type="PANTHER" id="PTHR30055">
    <property type="entry name" value="HTH-TYPE TRANSCRIPTIONAL REGULATOR RUTR"/>
    <property type="match status" value="1"/>
</dbReference>
<reference evidence="4 5" key="1">
    <citation type="submission" date="2020-08" db="EMBL/GenBank/DDBJ databases">
        <title>Sequencing the genomes of 1000 actinobacteria strains.</title>
        <authorList>
            <person name="Klenk H.-P."/>
        </authorList>
    </citation>
    <scope>NUCLEOTIDE SEQUENCE [LARGE SCALE GENOMIC DNA]</scope>
    <source>
        <strain evidence="4 5">DSM 45258</strain>
    </source>
</reference>
<keyword evidence="1 2" id="KW-0238">DNA-binding</keyword>
<evidence type="ECO:0000313" key="4">
    <source>
        <dbReference type="EMBL" id="MBB3039695.1"/>
    </source>
</evidence>
<dbReference type="GO" id="GO:0003700">
    <property type="term" value="F:DNA-binding transcription factor activity"/>
    <property type="evidence" value="ECO:0007669"/>
    <property type="project" value="TreeGrafter"/>
</dbReference>
<dbReference type="PROSITE" id="PS50977">
    <property type="entry name" value="HTH_TETR_2"/>
    <property type="match status" value="1"/>
</dbReference>
<comment type="caution">
    <text evidence="4">The sequence shown here is derived from an EMBL/GenBank/DDBJ whole genome shotgun (WGS) entry which is preliminary data.</text>
</comment>
<dbReference type="Pfam" id="PF00440">
    <property type="entry name" value="TetR_N"/>
    <property type="match status" value="1"/>
</dbReference>
<protein>
    <submittedName>
        <fullName evidence="4">AcrR family transcriptional regulator</fullName>
    </submittedName>
</protein>
<gene>
    <name evidence="4" type="ORF">FHU29_004183</name>
</gene>
<dbReference type="SUPFAM" id="SSF46689">
    <property type="entry name" value="Homeodomain-like"/>
    <property type="match status" value="1"/>
</dbReference>
<dbReference type="GO" id="GO:0000976">
    <property type="term" value="F:transcription cis-regulatory region binding"/>
    <property type="evidence" value="ECO:0007669"/>
    <property type="project" value="TreeGrafter"/>
</dbReference>
<dbReference type="InterPro" id="IPR050109">
    <property type="entry name" value="HTH-type_TetR-like_transc_reg"/>
</dbReference>
<dbReference type="EMBL" id="JACHWS010000004">
    <property type="protein sequence ID" value="MBB3039695.1"/>
    <property type="molecule type" value="Genomic_DNA"/>
</dbReference>